<feature type="domain" description="Retrotransposon gag" evidence="2">
    <location>
        <begin position="30"/>
        <end position="122"/>
    </location>
</feature>
<sequence length="152" mass="17741">FTGDNPNLWKTMCEQYFQMFGILPSFWVPMATLNFSGSAAVWLQSIQKRLAEFDWEAFTALLCTRFGRDRHQTLIRQFYTVRQTSSVAHYIEQFELIINHLSSYSDTIHPFYFLTHFVEGLRRDIRAVVLVQRPPDLDTACALALLQEEVAK</sequence>
<dbReference type="Proteomes" id="UP000015105">
    <property type="component" value="Chromosome 5D"/>
</dbReference>
<dbReference type="AlphaFoldDB" id="A0A453JI28"/>
<reference evidence="4" key="1">
    <citation type="journal article" date="2014" name="Science">
        <title>Ancient hybridizations among the ancestral genomes of bread wheat.</title>
        <authorList>
            <consortium name="International Wheat Genome Sequencing Consortium,"/>
            <person name="Marcussen T."/>
            <person name="Sandve S.R."/>
            <person name="Heier L."/>
            <person name="Spannagl M."/>
            <person name="Pfeifer M."/>
            <person name="Jakobsen K.S."/>
            <person name="Wulff B.B."/>
            <person name="Steuernagel B."/>
            <person name="Mayer K.F."/>
            <person name="Olsen O.A."/>
        </authorList>
    </citation>
    <scope>NUCLEOTIDE SEQUENCE [LARGE SCALE GENOMIC DNA]</scope>
    <source>
        <strain evidence="4">cv. AL8/78</strain>
    </source>
</reference>
<evidence type="ECO:0000256" key="1">
    <source>
        <dbReference type="SAM" id="Phobius"/>
    </source>
</evidence>
<protein>
    <recommendedName>
        <fullName evidence="2">Retrotransposon gag domain-containing protein</fullName>
    </recommendedName>
</protein>
<reference evidence="4" key="2">
    <citation type="journal article" date="2017" name="Nat. Plants">
        <title>The Aegilops tauschii genome reveals multiple impacts of transposons.</title>
        <authorList>
            <person name="Zhao G."/>
            <person name="Zou C."/>
            <person name="Li K."/>
            <person name="Wang K."/>
            <person name="Li T."/>
            <person name="Gao L."/>
            <person name="Zhang X."/>
            <person name="Wang H."/>
            <person name="Yang Z."/>
            <person name="Liu X."/>
            <person name="Jiang W."/>
            <person name="Mao L."/>
            <person name="Kong X."/>
            <person name="Jiao Y."/>
            <person name="Jia J."/>
        </authorList>
    </citation>
    <scope>NUCLEOTIDE SEQUENCE [LARGE SCALE GENOMIC DNA]</scope>
    <source>
        <strain evidence="4">cv. AL8/78</strain>
    </source>
</reference>
<dbReference type="Gramene" id="AET5Gv20041400.1">
    <property type="protein sequence ID" value="AET5Gv20041400.1"/>
    <property type="gene ID" value="AET5Gv20041400"/>
</dbReference>
<keyword evidence="1" id="KW-0472">Membrane</keyword>
<reference evidence="3" key="5">
    <citation type="journal article" date="2021" name="G3 (Bethesda)">
        <title>Aegilops tauschii genome assembly Aet v5.0 features greater sequence contiguity and improved annotation.</title>
        <authorList>
            <person name="Wang L."/>
            <person name="Zhu T."/>
            <person name="Rodriguez J.C."/>
            <person name="Deal K.R."/>
            <person name="Dubcovsky J."/>
            <person name="McGuire P.E."/>
            <person name="Lux T."/>
            <person name="Spannagl M."/>
            <person name="Mayer K.F.X."/>
            <person name="Baldrich P."/>
            <person name="Meyers B.C."/>
            <person name="Huo N."/>
            <person name="Gu Y.Q."/>
            <person name="Zhou H."/>
            <person name="Devos K.M."/>
            <person name="Bennetzen J.L."/>
            <person name="Unver T."/>
            <person name="Budak H."/>
            <person name="Gulick P.J."/>
            <person name="Galiba G."/>
            <person name="Kalapos B."/>
            <person name="Nelson D.R."/>
            <person name="Li P."/>
            <person name="You F.M."/>
            <person name="Luo M.C."/>
            <person name="Dvorak J."/>
        </authorList>
    </citation>
    <scope>NUCLEOTIDE SEQUENCE [LARGE SCALE GENOMIC DNA]</scope>
    <source>
        <strain evidence="3">cv. AL8/78</strain>
    </source>
</reference>
<keyword evidence="1" id="KW-0812">Transmembrane</keyword>
<keyword evidence="4" id="KW-1185">Reference proteome</keyword>
<dbReference type="InterPro" id="IPR005162">
    <property type="entry name" value="Retrotrans_gag_dom"/>
</dbReference>
<reference evidence="3" key="4">
    <citation type="submission" date="2019-03" db="UniProtKB">
        <authorList>
            <consortium name="EnsemblPlants"/>
        </authorList>
    </citation>
    <scope>IDENTIFICATION</scope>
</reference>
<reference evidence="3" key="3">
    <citation type="journal article" date="2017" name="Nature">
        <title>Genome sequence of the progenitor of the wheat D genome Aegilops tauschii.</title>
        <authorList>
            <person name="Luo M.C."/>
            <person name="Gu Y.Q."/>
            <person name="Puiu D."/>
            <person name="Wang H."/>
            <person name="Twardziok S.O."/>
            <person name="Deal K.R."/>
            <person name="Huo N."/>
            <person name="Zhu T."/>
            <person name="Wang L."/>
            <person name="Wang Y."/>
            <person name="McGuire P.E."/>
            <person name="Liu S."/>
            <person name="Long H."/>
            <person name="Ramasamy R.K."/>
            <person name="Rodriguez J.C."/>
            <person name="Van S.L."/>
            <person name="Yuan L."/>
            <person name="Wang Z."/>
            <person name="Xia Z."/>
            <person name="Xiao L."/>
            <person name="Anderson O.D."/>
            <person name="Ouyang S."/>
            <person name="Liang Y."/>
            <person name="Zimin A.V."/>
            <person name="Pertea G."/>
            <person name="Qi P."/>
            <person name="Bennetzen J.L."/>
            <person name="Dai X."/>
            <person name="Dawson M.W."/>
            <person name="Muller H.G."/>
            <person name="Kugler K."/>
            <person name="Rivarola-Duarte L."/>
            <person name="Spannagl M."/>
            <person name="Mayer K.F.X."/>
            <person name="Lu F.H."/>
            <person name="Bevan M.W."/>
            <person name="Leroy P."/>
            <person name="Li P."/>
            <person name="You F.M."/>
            <person name="Sun Q."/>
            <person name="Liu Z."/>
            <person name="Lyons E."/>
            <person name="Wicker T."/>
            <person name="Salzberg S.L."/>
            <person name="Devos K.M."/>
            <person name="Dvorak J."/>
        </authorList>
    </citation>
    <scope>NUCLEOTIDE SEQUENCE [LARGE SCALE GENOMIC DNA]</scope>
    <source>
        <strain evidence="3">cv. AL8/78</strain>
    </source>
</reference>
<dbReference type="STRING" id="200361.A0A453JI28"/>
<feature type="transmembrane region" description="Helical" evidence="1">
    <location>
        <begin position="20"/>
        <end position="43"/>
    </location>
</feature>
<keyword evidence="1" id="KW-1133">Transmembrane helix</keyword>
<accession>A0A453JI28</accession>
<dbReference type="EnsemblPlants" id="AET5Gv20041400.1">
    <property type="protein sequence ID" value="AET5Gv20041400.1"/>
    <property type="gene ID" value="AET5Gv20041400"/>
</dbReference>
<evidence type="ECO:0000313" key="4">
    <source>
        <dbReference type="Proteomes" id="UP000015105"/>
    </source>
</evidence>
<dbReference type="Pfam" id="PF03732">
    <property type="entry name" value="Retrotrans_gag"/>
    <property type="match status" value="1"/>
</dbReference>
<proteinExistence type="predicted"/>
<evidence type="ECO:0000313" key="3">
    <source>
        <dbReference type="EnsemblPlants" id="AET5Gv20041400.1"/>
    </source>
</evidence>
<organism evidence="3 4">
    <name type="scientific">Aegilops tauschii subsp. strangulata</name>
    <name type="common">Goatgrass</name>
    <dbReference type="NCBI Taxonomy" id="200361"/>
    <lineage>
        <taxon>Eukaryota</taxon>
        <taxon>Viridiplantae</taxon>
        <taxon>Streptophyta</taxon>
        <taxon>Embryophyta</taxon>
        <taxon>Tracheophyta</taxon>
        <taxon>Spermatophyta</taxon>
        <taxon>Magnoliopsida</taxon>
        <taxon>Liliopsida</taxon>
        <taxon>Poales</taxon>
        <taxon>Poaceae</taxon>
        <taxon>BOP clade</taxon>
        <taxon>Pooideae</taxon>
        <taxon>Triticodae</taxon>
        <taxon>Triticeae</taxon>
        <taxon>Triticinae</taxon>
        <taxon>Aegilops</taxon>
    </lineage>
</organism>
<name>A0A453JI28_AEGTS</name>
<evidence type="ECO:0000259" key="2">
    <source>
        <dbReference type="Pfam" id="PF03732"/>
    </source>
</evidence>